<dbReference type="SUPFAM" id="SSF50022">
    <property type="entry name" value="ISP domain"/>
    <property type="match status" value="1"/>
</dbReference>
<keyword evidence="2" id="KW-0479">Metal-binding</keyword>
<comment type="caution">
    <text evidence="6">The sequence shown here is derived from an EMBL/GenBank/DDBJ whole genome shotgun (WGS) entry which is preliminary data.</text>
</comment>
<dbReference type="Proteomes" id="UP000231019">
    <property type="component" value="Unassembled WGS sequence"/>
</dbReference>
<dbReference type="GO" id="GO:0051537">
    <property type="term" value="F:2 iron, 2 sulfur cluster binding"/>
    <property type="evidence" value="ECO:0007669"/>
    <property type="project" value="UniProtKB-KW"/>
</dbReference>
<evidence type="ECO:0000256" key="1">
    <source>
        <dbReference type="ARBA" id="ARBA00022714"/>
    </source>
</evidence>
<keyword evidence="1" id="KW-0001">2Fe-2S</keyword>
<evidence type="ECO:0000256" key="3">
    <source>
        <dbReference type="ARBA" id="ARBA00023004"/>
    </source>
</evidence>
<dbReference type="Pfam" id="PF00355">
    <property type="entry name" value="Rieske"/>
    <property type="match status" value="1"/>
</dbReference>
<sequence>MWKAVGFVAELESKGRILVREGTRQIAVFMSQGEVYALDNRCPHEGYPLLQGALNAAQCSLTCHWHNWKFDLKNGKALVGQDSVRTYPARIEAGQVWLDFSPPDRAQRETQLKENLRQAFEKRQYGRLSRELARLDFEGFDPVLSLRDAIFWSHAHLEFGFGHAYAAAADWIQLADRSEKQADRLIALTEALDHLALDVLREPVFPYSQARSPYASQALQKALENEEEAQAQALLNDALARGLHFAELEETLAEFALSHYLDFGHSLIYLLKTRELIQRLGSELEGPLLKALVRSLCFATREELLPAFRAYAPALAKLQALPEWGSQASPPEPEALLGASPKAAFEWLFESAKLYRPEAIYQSLLAANAHSLLSFDLRFQAATENPVSENMGWLDLTHALTFAQAVHQICRAWPQLWPQGLLQLAAFYGRNTPYLTQENRSEAWFVADPERFWAETDQLLLDHGLGVPIFSAHLLKTSQALRSEYAALDPRFQAELLAGLNRFLHSPIKQRHARRTALQSLALVGKDIV</sequence>
<name>A0A2M7G414_9BACT</name>
<dbReference type="Gene3D" id="2.102.10.10">
    <property type="entry name" value="Rieske [2Fe-2S] iron-sulphur domain"/>
    <property type="match status" value="1"/>
</dbReference>
<proteinExistence type="predicted"/>
<dbReference type="PANTHER" id="PTHR21496:SF23">
    <property type="entry name" value="3-PHENYLPROPIONATE_CINNAMIC ACID DIOXYGENASE FERREDOXIN SUBUNIT"/>
    <property type="match status" value="1"/>
</dbReference>
<evidence type="ECO:0000256" key="2">
    <source>
        <dbReference type="ARBA" id="ARBA00022723"/>
    </source>
</evidence>
<evidence type="ECO:0000259" key="5">
    <source>
        <dbReference type="PROSITE" id="PS51296"/>
    </source>
</evidence>
<keyword evidence="4" id="KW-0411">Iron-sulfur</keyword>
<reference evidence="6 7" key="1">
    <citation type="submission" date="2017-09" db="EMBL/GenBank/DDBJ databases">
        <title>Depth-based differentiation of microbial function through sediment-hosted aquifers and enrichment of novel symbionts in the deep terrestrial subsurface.</title>
        <authorList>
            <person name="Probst A.J."/>
            <person name="Ladd B."/>
            <person name="Jarett J.K."/>
            <person name="Geller-Mcgrath D.E."/>
            <person name="Sieber C.M."/>
            <person name="Emerson J.B."/>
            <person name="Anantharaman K."/>
            <person name="Thomas B.C."/>
            <person name="Malmstrom R."/>
            <person name="Stieglmeier M."/>
            <person name="Klingl A."/>
            <person name="Woyke T."/>
            <person name="Ryan C.M."/>
            <person name="Banfield J.F."/>
        </authorList>
    </citation>
    <scope>NUCLEOTIDE SEQUENCE [LARGE SCALE GENOMIC DNA]</scope>
    <source>
        <strain evidence="6">CG17_big_fil_post_rev_8_21_14_2_50_48_46</strain>
    </source>
</reference>
<gene>
    <name evidence="6" type="ORF">COW36_12730</name>
</gene>
<evidence type="ECO:0000313" key="6">
    <source>
        <dbReference type="EMBL" id="PIW16626.1"/>
    </source>
</evidence>
<dbReference type="InterPro" id="IPR017941">
    <property type="entry name" value="Rieske_2Fe-2S"/>
</dbReference>
<dbReference type="EMBL" id="PFFQ01000037">
    <property type="protein sequence ID" value="PIW16626.1"/>
    <property type="molecule type" value="Genomic_DNA"/>
</dbReference>
<dbReference type="PANTHER" id="PTHR21496">
    <property type="entry name" value="FERREDOXIN-RELATED"/>
    <property type="match status" value="1"/>
</dbReference>
<accession>A0A2M7G414</accession>
<dbReference type="GO" id="GO:0046872">
    <property type="term" value="F:metal ion binding"/>
    <property type="evidence" value="ECO:0007669"/>
    <property type="project" value="UniProtKB-KW"/>
</dbReference>
<evidence type="ECO:0000256" key="4">
    <source>
        <dbReference type="ARBA" id="ARBA00023014"/>
    </source>
</evidence>
<keyword evidence="3" id="KW-0408">Iron</keyword>
<dbReference type="PROSITE" id="PS51296">
    <property type="entry name" value="RIESKE"/>
    <property type="match status" value="1"/>
</dbReference>
<evidence type="ECO:0000313" key="7">
    <source>
        <dbReference type="Proteomes" id="UP000231019"/>
    </source>
</evidence>
<protein>
    <recommendedName>
        <fullName evidence="5">Rieske domain-containing protein</fullName>
    </recommendedName>
</protein>
<dbReference type="InterPro" id="IPR036922">
    <property type="entry name" value="Rieske_2Fe-2S_sf"/>
</dbReference>
<organism evidence="6 7">
    <name type="scientific">bacterium (Candidatus Blackallbacteria) CG17_big_fil_post_rev_8_21_14_2_50_48_46</name>
    <dbReference type="NCBI Taxonomy" id="2014261"/>
    <lineage>
        <taxon>Bacteria</taxon>
        <taxon>Candidatus Blackallbacteria</taxon>
    </lineage>
</organism>
<dbReference type="AlphaFoldDB" id="A0A2M7G414"/>
<feature type="domain" description="Rieske" evidence="5">
    <location>
        <begin position="2"/>
        <end position="98"/>
    </location>
</feature>